<gene>
    <name evidence="10" type="ORF">CC85DRAFT_281514</name>
</gene>
<dbReference type="SUPFAM" id="SSF57903">
    <property type="entry name" value="FYVE/PHD zinc finger"/>
    <property type="match status" value="1"/>
</dbReference>
<dbReference type="GO" id="GO:0005634">
    <property type="term" value="C:nucleus"/>
    <property type="evidence" value="ECO:0007669"/>
    <property type="project" value="TreeGrafter"/>
</dbReference>
<feature type="compositionally biased region" description="Low complexity" evidence="8">
    <location>
        <begin position="834"/>
        <end position="846"/>
    </location>
</feature>
<sequence>MIECGECGNWFHFSCVDLSDDEAEKIHNWVCPDCAERTGAKTTYIHDISTFPSPAPPSDVEVVAEEGIEAEPASRSKPKQKKAAPKRKAAAQRPTRKKAKIEEPNSEPVDAADQSEEDNDEASSSESESAEDEFEEGDADDYKDEGAREDGDLDDLVVDEEEVKKEMDEESPTPAKSPVKRGTRGRSKSATRDHTKSPIKSPIKSPGNKKRKEEATDEASDEAHPTAKGDAKKEVRPATRPPAPKRPSIDTRRSSGSARSGAATPSVSKEAKGALPAARAYVLAQFTKIATGLFGDKLDASGIDSWAREVEAALFTHFKEGPKAVAGNRYKAQFTLLNSSLPKTRAEVKNAIVDGATPPSKVALMTAEDLATEEQLAELMAQRAESLRQAVRIEPEYNSVRIGRDGFEEVENEKDDDDRAEDRKDVVVDIAPTTPVEERRRGTATPEPPKGSETPRSPLARRRSSFSTPLSPIARRASFSQSGSPVVTHRPSVEFTSAWGTSSKVTEDYIMEQDQDQIDLSDLATGEAEVTYDDELDGPDVMAEFLQRPVVWSGGITNPAEESPFPPPVMMRQAAGRAAPADTFRVLLPQQSIAIAGRVPSASSLRYLADRRLDRTKELMVVAFSLDPKATPDQRGAWEALLNFHIQRDRHAVFHPNTTARELYLIPLRAADRTPELFDTLDAFALPKQGRTQAVMLGVFVAQRASPGRSPAEPQHTPPLPVRPPPPAPQPPHVPPPAPAGAPVFQNAQLQALMASLNPAAIAAATAPSAPAQAMPLPPFPPFPPGASRPPGPPDLSGPPGPPGPPPRSDYGYRHEHQPDHRPEYRSDGRADYRPGPGYVHGHGPPHSGPPYGAPQGPPYGAQQGYPPSRSGHVSPPGRGGMSPATEMRSPPYGPPRGGRGGGPRGRGRGRGRW</sequence>
<feature type="compositionally biased region" description="Acidic residues" evidence="8">
    <location>
        <begin position="151"/>
        <end position="161"/>
    </location>
</feature>
<dbReference type="SMART" id="SM00249">
    <property type="entry name" value="PHD"/>
    <property type="match status" value="1"/>
</dbReference>
<dbReference type="CDD" id="cd21538">
    <property type="entry name" value="SPOC_TFIIS"/>
    <property type="match status" value="1"/>
</dbReference>
<feature type="region of interest" description="Disordered" evidence="8">
    <location>
        <begin position="706"/>
        <end position="743"/>
    </location>
</feature>
<keyword evidence="4" id="KW-0479">Metal-binding</keyword>
<keyword evidence="7" id="KW-0539">Nucleus</keyword>
<feature type="compositionally biased region" description="Acidic residues" evidence="8">
    <location>
        <begin position="408"/>
        <end position="419"/>
    </location>
</feature>
<dbReference type="RefSeq" id="XP_018282914.1">
    <property type="nucleotide sequence ID" value="XM_018421649.1"/>
</dbReference>
<reference evidence="10 11" key="1">
    <citation type="submission" date="2015-03" db="EMBL/GenBank/DDBJ databases">
        <title>Genomics and transcriptomics of the oil-accumulating basidiomycete yeast T. oleaginosus allow insights into substrate utilization and the diverse evolutionary trajectories of mating systems in fungi.</title>
        <authorList>
            <consortium name="DOE Joint Genome Institute"/>
            <person name="Kourist R."/>
            <person name="Kracht O."/>
            <person name="Bracharz F."/>
            <person name="Lipzen A."/>
            <person name="Nolan M."/>
            <person name="Ohm R."/>
            <person name="Grigoriev I."/>
            <person name="Sun S."/>
            <person name="Heitman J."/>
            <person name="Bruck T."/>
            <person name="Nowrousian M."/>
        </authorList>
    </citation>
    <scope>NUCLEOTIDE SEQUENCE [LARGE SCALE GENOMIC DNA]</scope>
    <source>
        <strain evidence="10 11">IBC0246</strain>
    </source>
</reference>
<dbReference type="STRING" id="879819.A0A0J0XZF7"/>
<keyword evidence="11" id="KW-1185">Reference proteome</keyword>
<evidence type="ECO:0000256" key="7">
    <source>
        <dbReference type="ARBA" id="ARBA00023242"/>
    </source>
</evidence>
<feature type="compositionally biased region" description="Acidic residues" evidence="8">
    <location>
        <begin position="113"/>
        <end position="143"/>
    </location>
</feature>
<name>A0A0J0XZF7_9TREE</name>
<dbReference type="InterPro" id="IPR012921">
    <property type="entry name" value="SPOC_C"/>
</dbReference>
<dbReference type="Pfam" id="PF07744">
    <property type="entry name" value="SPOC"/>
    <property type="match status" value="1"/>
</dbReference>
<feature type="compositionally biased region" description="Basic and acidic residues" evidence="8">
    <location>
        <begin position="811"/>
        <end position="833"/>
    </location>
</feature>
<comment type="function">
    <text evidence="1">Negative regulator of transcription elongation.</text>
</comment>
<dbReference type="Pfam" id="PF07500">
    <property type="entry name" value="TFIIS_M"/>
    <property type="match status" value="1"/>
</dbReference>
<dbReference type="EMBL" id="KQ087177">
    <property type="protein sequence ID" value="KLT46423.1"/>
    <property type="molecule type" value="Genomic_DNA"/>
</dbReference>
<evidence type="ECO:0000256" key="1">
    <source>
        <dbReference type="ARBA" id="ARBA00002311"/>
    </source>
</evidence>
<dbReference type="Gene3D" id="3.30.40.10">
    <property type="entry name" value="Zinc/RING finger domain, C3HC4 (zinc finger)"/>
    <property type="match status" value="1"/>
</dbReference>
<keyword evidence="5" id="KW-0863">Zinc-finger</keyword>
<evidence type="ECO:0000256" key="2">
    <source>
        <dbReference type="ARBA" id="ARBA00011050"/>
    </source>
</evidence>
<keyword evidence="6" id="KW-0862">Zinc</keyword>
<evidence type="ECO:0000313" key="11">
    <source>
        <dbReference type="Proteomes" id="UP000053611"/>
    </source>
</evidence>
<dbReference type="OrthoDB" id="436852at2759"/>
<feature type="compositionally biased region" description="Low complexity" evidence="8">
    <location>
        <begin position="254"/>
        <end position="263"/>
    </location>
</feature>
<feature type="compositionally biased region" description="Gly residues" evidence="8">
    <location>
        <begin position="896"/>
        <end position="905"/>
    </location>
</feature>
<evidence type="ECO:0000259" key="9">
    <source>
        <dbReference type="SMART" id="SM00249"/>
    </source>
</evidence>
<feature type="region of interest" description="Disordered" evidence="8">
    <location>
        <begin position="404"/>
        <end position="488"/>
    </location>
</feature>
<dbReference type="Gene3D" id="1.10.472.30">
    <property type="entry name" value="Transcription elongation factor S-II, central domain"/>
    <property type="match status" value="1"/>
</dbReference>
<feature type="compositionally biased region" description="Pro residues" evidence="8">
    <location>
        <begin position="776"/>
        <end position="808"/>
    </location>
</feature>
<dbReference type="InterPro" id="IPR011011">
    <property type="entry name" value="Znf_FYVE_PHD"/>
</dbReference>
<protein>
    <recommendedName>
        <fullName evidence="3">Transcription factor BYE1</fullName>
    </recommendedName>
</protein>
<evidence type="ECO:0000256" key="3">
    <source>
        <dbReference type="ARBA" id="ARBA00021616"/>
    </source>
</evidence>
<feature type="non-terminal residue" evidence="10">
    <location>
        <position position="1"/>
    </location>
</feature>
<proteinExistence type="inferred from homology"/>
<evidence type="ECO:0000256" key="5">
    <source>
        <dbReference type="ARBA" id="ARBA00022771"/>
    </source>
</evidence>
<dbReference type="InterPro" id="IPR001965">
    <property type="entry name" value="Znf_PHD"/>
</dbReference>
<dbReference type="InterPro" id="IPR003618">
    <property type="entry name" value="TFIIS_cen_dom"/>
</dbReference>
<feature type="compositionally biased region" description="Pro residues" evidence="8">
    <location>
        <begin position="847"/>
        <end position="858"/>
    </location>
</feature>
<evidence type="ECO:0000256" key="6">
    <source>
        <dbReference type="ARBA" id="ARBA00022833"/>
    </source>
</evidence>
<feature type="compositionally biased region" description="Pro residues" evidence="8">
    <location>
        <begin position="716"/>
        <end position="740"/>
    </location>
</feature>
<dbReference type="Proteomes" id="UP000053611">
    <property type="component" value="Unassembled WGS sequence"/>
</dbReference>
<evidence type="ECO:0000313" key="10">
    <source>
        <dbReference type="EMBL" id="KLT46423.1"/>
    </source>
</evidence>
<evidence type="ECO:0000256" key="8">
    <source>
        <dbReference type="SAM" id="MobiDB-lite"/>
    </source>
</evidence>
<evidence type="ECO:0000256" key="4">
    <source>
        <dbReference type="ARBA" id="ARBA00022723"/>
    </source>
</evidence>
<dbReference type="PANTHER" id="PTHR11477:SF0">
    <property type="entry name" value="IP08861P-RELATED"/>
    <property type="match status" value="1"/>
</dbReference>
<feature type="compositionally biased region" description="Basic and acidic residues" evidence="8">
    <location>
        <begin position="221"/>
        <end position="237"/>
    </location>
</feature>
<dbReference type="GO" id="GO:0008270">
    <property type="term" value="F:zinc ion binding"/>
    <property type="evidence" value="ECO:0007669"/>
    <property type="project" value="UniProtKB-KW"/>
</dbReference>
<feature type="compositionally biased region" description="Basic residues" evidence="8">
    <location>
        <begin position="178"/>
        <end position="189"/>
    </location>
</feature>
<dbReference type="PANTHER" id="PTHR11477">
    <property type="entry name" value="TRANSCRIPTION FACTOR S-II ZINC FINGER DOMAIN-CONTAINING PROTEIN"/>
    <property type="match status" value="1"/>
</dbReference>
<organism evidence="10 11">
    <name type="scientific">Cutaneotrichosporon oleaginosum</name>
    <dbReference type="NCBI Taxonomy" id="879819"/>
    <lineage>
        <taxon>Eukaryota</taxon>
        <taxon>Fungi</taxon>
        <taxon>Dikarya</taxon>
        <taxon>Basidiomycota</taxon>
        <taxon>Agaricomycotina</taxon>
        <taxon>Tremellomycetes</taxon>
        <taxon>Trichosporonales</taxon>
        <taxon>Trichosporonaceae</taxon>
        <taxon>Cutaneotrichosporon</taxon>
    </lineage>
</organism>
<dbReference type="AlphaFoldDB" id="A0A0J0XZF7"/>
<feature type="domain" description="Zinc finger PHD-type" evidence="9">
    <location>
        <begin position="1"/>
        <end position="35"/>
    </location>
</feature>
<feature type="compositionally biased region" description="Low complexity" evidence="8">
    <location>
        <begin position="859"/>
        <end position="868"/>
    </location>
</feature>
<feature type="region of interest" description="Disordered" evidence="8">
    <location>
        <begin position="50"/>
        <end position="270"/>
    </location>
</feature>
<dbReference type="InterPro" id="IPR013083">
    <property type="entry name" value="Znf_RING/FYVE/PHD"/>
</dbReference>
<dbReference type="GeneID" id="28982252"/>
<dbReference type="GO" id="GO:0006351">
    <property type="term" value="P:DNA-templated transcription"/>
    <property type="evidence" value="ECO:0007669"/>
    <property type="project" value="InterPro"/>
</dbReference>
<dbReference type="InterPro" id="IPR019787">
    <property type="entry name" value="Znf_PHD-finger"/>
</dbReference>
<feature type="region of interest" description="Disordered" evidence="8">
    <location>
        <begin position="771"/>
        <end position="914"/>
    </location>
</feature>
<dbReference type="Pfam" id="PF00628">
    <property type="entry name" value="PHD"/>
    <property type="match status" value="1"/>
</dbReference>
<dbReference type="InterPro" id="IPR036575">
    <property type="entry name" value="TFIIS_cen_dom_sf"/>
</dbReference>
<feature type="compositionally biased region" description="Basic residues" evidence="8">
    <location>
        <begin position="76"/>
        <end position="99"/>
    </location>
</feature>
<comment type="similarity">
    <text evidence="2">Belongs to the BYE1 family.</text>
</comment>
<accession>A0A0J0XZF7</accession>